<dbReference type="AlphaFoldDB" id="A0A1F7ULM3"/>
<evidence type="ECO:0000313" key="10">
    <source>
        <dbReference type="EMBL" id="OGL79183.1"/>
    </source>
</evidence>
<dbReference type="NCBIfam" id="TIGR00644">
    <property type="entry name" value="recJ"/>
    <property type="match status" value="1"/>
</dbReference>
<dbReference type="InterPro" id="IPR041122">
    <property type="entry name" value="RecJ_OB"/>
</dbReference>
<dbReference type="GO" id="GO:0006281">
    <property type="term" value="P:DNA repair"/>
    <property type="evidence" value="ECO:0007669"/>
    <property type="project" value="InterPro"/>
</dbReference>
<keyword evidence="5 10" id="KW-0269">Exonuclease</keyword>
<keyword evidence="6" id="KW-0175">Coiled coil</keyword>
<feature type="domain" description="RecJ OB" evidence="9">
    <location>
        <begin position="486"/>
        <end position="593"/>
    </location>
</feature>
<evidence type="ECO:0000256" key="5">
    <source>
        <dbReference type="ARBA" id="ARBA00022839"/>
    </source>
</evidence>
<dbReference type="GO" id="GO:0008409">
    <property type="term" value="F:5'-3' exonuclease activity"/>
    <property type="evidence" value="ECO:0007669"/>
    <property type="project" value="InterPro"/>
</dbReference>
<accession>A0A1F7ULM3</accession>
<evidence type="ECO:0000313" key="11">
    <source>
        <dbReference type="Proteomes" id="UP000176603"/>
    </source>
</evidence>
<feature type="domain" description="DHHA1" evidence="8">
    <location>
        <begin position="377"/>
        <end position="469"/>
    </location>
</feature>
<evidence type="ECO:0000256" key="4">
    <source>
        <dbReference type="ARBA" id="ARBA00022801"/>
    </source>
</evidence>
<keyword evidence="4" id="KW-0378">Hydrolase</keyword>
<dbReference type="GO" id="GO:0006310">
    <property type="term" value="P:DNA recombination"/>
    <property type="evidence" value="ECO:0007669"/>
    <property type="project" value="InterPro"/>
</dbReference>
<dbReference type="InterPro" id="IPR004610">
    <property type="entry name" value="RecJ"/>
</dbReference>
<dbReference type="Gene3D" id="3.90.1640.30">
    <property type="match status" value="2"/>
</dbReference>
<dbReference type="InterPro" id="IPR001667">
    <property type="entry name" value="DDH_dom"/>
</dbReference>
<evidence type="ECO:0000259" key="9">
    <source>
        <dbReference type="Pfam" id="PF17768"/>
    </source>
</evidence>
<keyword evidence="3" id="KW-0540">Nuclease</keyword>
<sequence>MQKRWIVRDVCPRDFIVKDAHPAVPQLLWNRGIKTPEDAARFFDPSFEEGIHDPSLFTQMRAAVERLLTALSNGEKIVVFGDYDADGITGSTVLITTLREIEAKLRTTGRTGRQDEQGFDPVVPFVLSSRSSCVSSYIPHRDKEGYGLQMASVAQLADEGAKVIVTVDCGIACVDEIAEARRRGVDVVVVDHHQFGETLPDAVLIHPSIPGETYPFKSLAAVGVAWKLASAMVAEARSRGLDIPEMFEKWLLDLVSIATVTDIVPLIGENRVLERYGLRVLNKSKRPGLSALFERAGLVRGEINERDVGFAIGPRINAAGRMEHASLALRLLLSETEEEALDLSHRLESLNRARQAATMEMMKQAEQMLVEAAESVKLHVLWHDTWSPALVGLVAGKVADRYGMPAVAIGKHGDHWIGSGRSYPAYDISAAVRRAGDGLLTRSGGHVQACGFALADDGHVPVFAERLRQDAGERLTDNDLGPTLDVDADLPLEDVSWSLVETVERFSPFGCGNAEPSFISRGLHVISSRTVGADGRHLNLVARSPRGTVQKFIAFNHGKRLNDATVGSSVDVVYHVGVNEWNGRKEIQCKVVDFHAA</sequence>
<dbReference type="Gene3D" id="2.40.50.460">
    <property type="match status" value="1"/>
</dbReference>
<organism evidence="10 11">
    <name type="scientific">Candidatus Uhrbacteria bacterium RIFCSPHIGHO2_12_FULL_60_25</name>
    <dbReference type="NCBI Taxonomy" id="1802399"/>
    <lineage>
        <taxon>Bacteria</taxon>
        <taxon>Candidatus Uhriibacteriota</taxon>
    </lineage>
</organism>
<feature type="coiled-coil region" evidence="6">
    <location>
        <begin position="333"/>
        <end position="367"/>
    </location>
</feature>
<name>A0A1F7ULM3_9BACT</name>
<dbReference type="InterPro" id="IPR051673">
    <property type="entry name" value="SSDNA_exonuclease_RecJ"/>
</dbReference>
<dbReference type="Proteomes" id="UP000176603">
    <property type="component" value="Unassembled WGS sequence"/>
</dbReference>
<dbReference type="EMBL" id="MGEH01000016">
    <property type="protein sequence ID" value="OGL79183.1"/>
    <property type="molecule type" value="Genomic_DNA"/>
</dbReference>
<dbReference type="Pfam" id="PF02272">
    <property type="entry name" value="DHHA1"/>
    <property type="match status" value="1"/>
</dbReference>
<comment type="caution">
    <text evidence="10">The sequence shown here is derived from an EMBL/GenBank/DDBJ whole genome shotgun (WGS) entry which is preliminary data.</text>
</comment>
<proteinExistence type="inferred from homology"/>
<evidence type="ECO:0000256" key="1">
    <source>
        <dbReference type="ARBA" id="ARBA00005915"/>
    </source>
</evidence>
<dbReference type="SUPFAM" id="SSF64182">
    <property type="entry name" value="DHH phosphoesterases"/>
    <property type="match status" value="1"/>
</dbReference>
<dbReference type="STRING" id="1802399.A3E39_04745"/>
<gene>
    <name evidence="10" type="ORF">A3E39_04745</name>
</gene>
<dbReference type="Pfam" id="PF17768">
    <property type="entry name" value="RecJ_OB"/>
    <property type="match status" value="1"/>
</dbReference>
<feature type="domain" description="DDH" evidence="7">
    <location>
        <begin position="76"/>
        <end position="259"/>
    </location>
</feature>
<evidence type="ECO:0000256" key="6">
    <source>
        <dbReference type="SAM" id="Coils"/>
    </source>
</evidence>
<dbReference type="InterPro" id="IPR038763">
    <property type="entry name" value="DHH_sf"/>
</dbReference>
<dbReference type="PANTHER" id="PTHR30255:SF2">
    <property type="entry name" value="SINGLE-STRANDED-DNA-SPECIFIC EXONUCLEASE RECJ"/>
    <property type="match status" value="1"/>
</dbReference>
<evidence type="ECO:0000256" key="2">
    <source>
        <dbReference type="ARBA" id="ARBA00019841"/>
    </source>
</evidence>
<evidence type="ECO:0000256" key="3">
    <source>
        <dbReference type="ARBA" id="ARBA00022722"/>
    </source>
</evidence>
<dbReference type="InterPro" id="IPR003156">
    <property type="entry name" value="DHHA1_dom"/>
</dbReference>
<evidence type="ECO:0000259" key="8">
    <source>
        <dbReference type="Pfam" id="PF02272"/>
    </source>
</evidence>
<dbReference type="GO" id="GO:0003676">
    <property type="term" value="F:nucleic acid binding"/>
    <property type="evidence" value="ECO:0007669"/>
    <property type="project" value="InterPro"/>
</dbReference>
<dbReference type="Pfam" id="PF01368">
    <property type="entry name" value="DHH"/>
    <property type="match status" value="1"/>
</dbReference>
<dbReference type="PANTHER" id="PTHR30255">
    <property type="entry name" value="SINGLE-STRANDED-DNA-SPECIFIC EXONUCLEASE RECJ"/>
    <property type="match status" value="1"/>
</dbReference>
<comment type="similarity">
    <text evidence="1">Belongs to the RecJ family.</text>
</comment>
<evidence type="ECO:0000259" key="7">
    <source>
        <dbReference type="Pfam" id="PF01368"/>
    </source>
</evidence>
<protein>
    <recommendedName>
        <fullName evidence="2">Single-stranded-DNA-specific exonuclease RecJ</fullName>
    </recommendedName>
</protein>
<reference evidence="10 11" key="1">
    <citation type="journal article" date="2016" name="Nat. Commun.">
        <title>Thousands of microbial genomes shed light on interconnected biogeochemical processes in an aquifer system.</title>
        <authorList>
            <person name="Anantharaman K."/>
            <person name="Brown C.T."/>
            <person name="Hug L.A."/>
            <person name="Sharon I."/>
            <person name="Castelle C.J."/>
            <person name="Probst A.J."/>
            <person name="Thomas B.C."/>
            <person name="Singh A."/>
            <person name="Wilkins M.J."/>
            <person name="Karaoz U."/>
            <person name="Brodie E.L."/>
            <person name="Williams K.H."/>
            <person name="Hubbard S.S."/>
            <person name="Banfield J.F."/>
        </authorList>
    </citation>
    <scope>NUCLEOTIDE SEQUENCE [LARGE SCALE GENOMIC DNA]</scope>
</reference>